<comment type="catalytic activity">
    <reaction evidence="13">
        <text>L-proline + NAD(+) = 1-pyrroline-2-carboxylate + NADH + H(+)</text>
        <dbReference type="Rhea" id="RHEA:20321"/>
        <dbReference type="ChEBI" id="CHEBI:15378"/>
        <dbReference type="ChEBI" id="CHEBI:39785"/>
        <dbReference type="ChEBI" id="CHEBI:57540"/>
        <dbReference type="ChEBI" id="CHEBI:57945"/>
        <dbReference type="ChEBI" id="CHEBI:60039"/>
        <dbReference type="EC" id="1.5.1.1"/>
    </reaction>
    <physiologicalReaction direction="right-to-left" evidence="13">
        <dbReference type="Rhea" id="RHEA:20323"/>
    </physiologicalReaction>
</comment>
<comment type="catalytic activity">
    <reaction evidence="7">
        <text>L-proline + NADP(+) = 1-pyrroline-2-carboxylate + NADPH + H(+)</text>
        <dbReference type="Rhea" id="RHEA:20317"/>
        <dbReference type="ChEBI" id="CHEBI:15378"/>
        <dbReference type="ChEBI" id="CHEBI:39785"/>
        <dbReference type="ChEBI" id="CHEBI:57783"/>
        <dbReference type="ChEBI" id="CHEBI:58349"/>
        <dbReference type="ChEBI" id="CHEBI:60039"/>
        <dbReference type="EC" id="1.5.1.1"/>
    </reaction>
    <physiologicalReaction direction="right-to-left" evidence="7">
        <dbReference type="Rhea" id="RHEA:20319"/>
    </physiologicalReaction>
</comment>
<evidence type="ECO:0000256" key="6">
    <source>
        <dbReference type="ARBA" id="ARBA00093197"/>
    </source>
</evidence>
<dbReference type="EC" id="1.5.1.1" evidence="16"/>
<evidence type="ECO:0000256" key="9">
    <source>
        <dbReference type="ARBA" id="ARBA00093227"/>
    </source>
</evidence>
<comment type="catalytic activity">
    <reaction evidence="11">
        <text>(S)-cystathionine ketimine + NADH + 2 H(+) = (3R,5S)-2,3,5,6,7-pentahydro-1,4-thiazepine-3,5-dicarboxylate + NAD(+)</text>
        <dbReference type="Rhea" id="RHEA:68032"/>
        <dbReference type="ChEBI" id="CHEBI:15378"/>
        <dbReference type="ChEBI" id="CHEBI:57540"/>
        <dbReference type="ChEBI" id="CHEBI:57945"/>
        <dbReference type="ChEBI" id="CHEBI:176808"/>
        <dbReference type="ChEBI" id="CHEBI:176810"/>
    </reaction>
    <physiologicalReaction direction="left-to-right" evidence="11">
        <dbReference type="Rhea" id="RHEA:68033"/>
    </physiologicalReaction>
</comment>
<evidence type="ECO:0000256" key="7">
    <source>
        <dbReference type="ARBA" id="ARBA00093203"/>
    </source>
</evidence>
<dbReference type="SUPFAM" id="SSF51735">
    <property type="entry name" value="NAD(P)-binding Rossmann-fold domains"/>
    <property type="match status" value="1"/>
</dbReference>
<evidence type="ECO:0000256" key="8">
    <source>
        <dbReference type="ARBA" id="ARBA00093226"/>
    </source>
</evidence>
<dbReference type="OrthoDB" id="41492at2759"/>
<evidence type="ECO:0000313" key="19">
    <source>
        <dbReference type="EMBL" id="CAF1281068.1"/>
    </source>
</evidence>
<comment type="catalytic activity">
    <reaction evidence="8">
        <text>(3R)-1,4-thiomorpholine-3-carboxylate + NAD(+) = 3,4-dehydrothiomorpholine-3-carboxylate + NADH + 2 H(+)</text>
        <dbReference type="Rhea" id="RHEA:12504"/>
        <dbReference type="ChEBI" id="CHEBI:15378"/>
        <dbReference type="ChEBI" id="CHEBI:57540"/>
        <dbReference type="ChEBI" id="CHEBI:57945"/>
        <dbReference type="ChEBI" id="CHEBI:58517"/>
        <dbReference type="ChEBI" id="CHEBI:176873"/>
        <dbReference type="EC" id="1.5.1.25"/>
    </reaction>
    <physiologicalReaction direction="right-to-left" evidence="8">
        <dbReference type="Rhea" id="RHEA:12506"/>
    </physiologicalReaction>
</comment>
<evidence type="ECO:0000256" key="5">
    <source>
        <dbReference type="ARBA" id="ARBA00093190"/>
    </source>
</evidence>
<gene>
    <name evidence="19" type="ORF">EDS130_LOCUS29558</name>
    <name evidence="18" type="ORF">XAT740_LOCUS5747</name>
</gene>
<keyword evidence="20" id="KW-1185">Reference proteome</keyword>
<dbReference type="EMBL" id="CAJNOR010000253">
    <property type="protein sequence ID" value="CAF0856328.1"/>
    <property type="molecule type" value="Genomic_DNA"/>
</dbReference>
<evidence type="ECO:0000256" key="1">
    <source>
        <dbReference type="ARBA" id="ARBA00008903"/>
    </source>
</evidence>
<evidence type="ECO:0000313" key="20">
    <source>
        <dbReference type="Proteomes" id="UP000663828"/>
    </source>
</evidence>
<dbReference type="GO" id="GO:0042562">
    <property type="term" value="F:hormone binding"/>
    <property type="evidence" value="ECO:0007669"/>
    <property type="project" value="TreeGrafter"/>
</dbReference>
<evidence type="ECO:0000256" key="4">
    <source>
        <dbReference type="ARBA" id="ARBA00033420"/>
    </source>
</evidence>
<comment type="catalytic activity">
    <reaction evidence="12">
        <text>(3R)-1,4-thiomorpholine-3-carboxylate + NADP(+) = 3,4-dehydrothiomorpholine-3-carboxylate + NADPH + 2 H(+)</text>
        <dbReference type="Rhea" id="RHEA:12500"/>
        <dbReference type="ChEBI" id="CHEBI:15378"/>
        <dbReference type="ChEBI" id="CHEBI:57783"/>
        <dbReference type="ChEBI" id="CHEBI:58349"/>
        <dbReference type="ChEBI" id="CHEBI:58517"/>
        <dbReference type="ChEBI" id="CHEBI:176873"/>
        <dbReference type="EC" id="1.5.1.25"/>
    </reaction>
    <physiologicalReaction direction="right-to-left" evidence="12">
        <dbReference type="Rhea" id="RHEA:12502"/>
    </physiologicalReaction>
</comment>
<dbReference type="EC" id="1.5.1.25" evidence="2"/>
<evidence type="ECO:0000256" key="10">
    <source>
        <dbReference type="ARBA" id="ARBA00093248"/>
    </source>
</evidence>
<comment type="similarity">
    <text evidence="1">Belongs to the ornithine cyclodeaminase/mu-crystallin family.</text>
</comment>
<evidence type="ECO:0000313" key="18">
    <source>
        <dbReference type="EMBL" id="CAF0856328.1"/>
    </source>
</evidence>
<evidence type="ECO:0000256" key="12">
    <source>
        <dbReference type="ARBA" id="ARBA00093263"/>
    </source>
</evidence>
<accession>A0A813WJI6</accession>
<reference evidence="18" key="1">
    <citation type="submission" date="2021-02" db="EMBL/GenBank/DDBJ databases">
        <authorList>
            <person name="Nowell W R."/>
        </authorList>
    </citation>
    <scope>NUCLEOTIDE SEQUENCE</scope>
</reference>
<dbReference type="InterPro" id="IPR036291">
    <property type="entry name" value="NAD(P)-bd_dom_sf"/>
</dbReference>
<sequence>MYFDESSVKQYLSLPSLLEILSDVLHRYSKHDPSLQQPIRSVLPIDDQQNFLLNKPCIDLHRGYMCVKTITYFPASSPTIDGVVSLFDSKTGRLLLTADAKEITAQRTAATSFLATQLLAFSKWTDDEKNRACLTIIGCSVQGHAHLEVFTQLFKWNKVYLWSRNVKNAIDLQSKYASRLKHIEILKDLNDIRLQETDVICTCTGSEQALIGLKQVKKGVHINAVGSFSPKMRELADDLMISEDTNVVVDSRESAIKEAGEIIQSKVKIAAEVGELVNNEVLLQEISQQKTTIFKSVGLAIEDLAAAIVLHESKTNA</sequence>
<dbReference type="Proteomes" id="UP000663852">
    <property type="component" value="Unassembled WGS sequence"/>
</dbReference>
<comment type="catalytic activity">
    <reaction evidence="6">
        <text>Delta(2)-thiazoline-2-carboxylate + NADPH + 2 H(+) = L-thiazolidine-2-carboxylate + NADP(+)</text>
        <dbReference type="Rhea" id="RHEA:68072"/>
        <dbReference type="ChEBI" id="CHEBI:15378"/>
        <dbReference type="ChEBI" id="CHEBI:57783"/>
        <dbReference type="ChEBI" id="CHEBI:58349"/>
        <dbReference type="ChEBI" id="CHEBI:176895"/>
        <dbReference type="ChEBI" id="CHEBI:176896"/>
    </reaction>
    <physiologicalReaction direction="left-to-right" evidence="6">
        <dbReference type="Rhea" id="RHEA:68073"/>
    </physiologicalReaction>
</comment>
<dbReference type="Gene3D" id="3.30.1780.10">
    <property type="entry name" value="ornithine cyclodeaminase, domain 1"/>
    <property type="match status" value="1"/>
</dbReference>
<dbReference type="PANTHER" id="PTHR13812:SF19">
    <property type="entry name" value="KETIMINE REDUCTASE MU-CRYSTALLIN"/>
    <property type="match status" value="1"/>
</dbReference>
<evidence type="ECO:0000256" key="13">
    <source>
        <dbReference type="ARBA" id="ARBA00093264"/>
    </source>
</evidence>
<comment type="caution">
    <text evidence="18">The sequence shown here is derived from an EMBL/GenBank/DDBJ whole genome shotgun (WGS) entry which is preliminary data.</text>
</comment>
<evidence type="ECO:0000256" key="2">
    <source>
        <dbReference type="ARBA" id="ARBA00012883"/>
    </source>
</evidence>
<comment type="catalytic activity">
    <reaction evidence="14">
        <text>L-pipecolate + NADP(+) = Delta(1)-piperideine-2-carboxylate + NADPH + H(+)</text>
        <dbReference type="Rhea" id="RHEA:12524"/>
        <dbReference type="ChEBI" id="CHEBI:15378"/>
        <dbReference type="ChEBI" id="CHEBI:57783"/>
        <dbReference type="ChEBI" id="CHEBI:58349"/>
        <dbReference type="ChEBI" id="CHEBI:61185"/>
        <dbReference type="ChEBI" id="CHEBI:77631"/>
        <dbReference type="EC" id="1.5.1.1"/>
    </reaction>
    <physiologicalReaction direction="right-to-left" evidence="14">
        <dbReference type="Rhea" id="RHEA:12526"/>
    </physiologicalReaction>
</comment>
<dbReference type="GO" id="GO:0050241">
    <property type="term" value="F:pyrroline-2-carboxylate reductase activity"/>
    <property type="evidence" value="ECO:0007669"/>
    <property type="project" value="UniProtKB-EC"/>
</dbReference>
<protein>
    <recommendedName>
        <fullName evidence="3">Ketimine reductase mu-crystallin</fullName>
        <ecNumber evidence="16">1.5.1.1</ecNumber>
        <ecNumber evidence="2">1.5.1.25</ecNumber>
    </recommendedName>
    <alternativeName>
        <fullName evidence="17">1-piperideine-2-carboxylate/1-pyrroline-2-carboxylate reductase</fullName>
    </alternativeName>
    <alternativeName>
        <fullName evidence="4">NADP-regulated thyroid-hormone-binding protein</fullName>
    </alternativeName>
</protein>
<evidence type="ECO:0000256" key="15">
    <source>
        <dbReference type="ARBA" id="ARBA00093567"/>
    </source>
</evidence>
<dbReference type="InterPro" id="IPR003462">
    <property type="entry name" value="ODC_Mu_crystall"/>
</dbReference>
<dbReference type="GO" id="GO:0047127">
    <property type="term" value="F:thiomorpholine-carboxylate dehydrogenase activity"/>
    <property type="evidence" value="ECO:0007669"/>
    <property type="project" value="UniProtKB-EC"/>
</dbReference>
<comment type="catalytic activity">
    <reaction evidence="10">
        <text>(R)-lanthionine ketimine + NADPH + 2 H(+) = (3R,5R)-1,4-thiomorpholine-3,5-dicarboxylate + NADP(+)</text>
        <dbReference type="Rhea" id="RHEA:68040"/>
        <dbReference type="ChEBI" id="CHEBI:15378"/>
        <dbReference type="ChEBI" id="CHEBI:57783"/>
        <dbReference type="ChEBI" id="CHEBI:58349"/>
        <dbReference type="ChEBI" id="CHEBI:176891"/>
        <dbReference type="ChEBI" id="CHEBI:176892"/>
    </reaction>
    <physiologicalReaction direction="left-to-right" evidence="10">
        <dbReference type="Rhea" id="RHEA:68041"/>
    </physiologicalReaction>
</comment>
<name>A0A813WJI6_ADIRI</name>
<comment type="subunit">
    <text evidence="15">Homodimer. Binds the thyroid hormone triiodothyronine (T3); T3 binding inhibits enzymatic activity.</text>
</comment>
<dbReference type="Proteomes" id="UP000663828">
    <property type="component" value="Unassembled WGS sequence"/>
</dbReference>
<dbReference type="InterPro" id="IPR023401">
    <property type="entry name" value="ODC_N"/>
</dbReference>
<evidence type="ECO:0000256" key="11">
    <source>
        <dbReference type="ARBA" id="ARBA00093250"/>
    </source>
</evidence>
<evidence type="ECO:0000256" key="17">
    <source>
        <dbReference type="ARBA" id="ARBA00093650"/>
    </source>
</evidence>
<evidence type="ECO:0000256" key="16">
    <source>
        <dbReference type="ARBA" id="ARBA00093598"/>
    </source>
</evidence>
<evidence type="ECO:0000256" key="14">
    <source>
        <dbReference type="ARBA" id="ARBA00093273"/>
    </source>
</evidence>
<dbReference type="EMBL" id="CAJNOJ010000200">
    <property type="protein sequence ID" value="CAF1281068.1"/>
    <property type="molecule type" value="Genomic_DNA"/>
</dbReference>
<dbReference type="GO" id="GO:0005737">
    <property type="term" value="C:cytoplasm"/>
    <property type="evidence" value="ECO:0007669"/>
    <property type="project" value="TreeGrafter"/>
</dbReference>
<dbReference type="Gene3D" id="3.40.50.720">
    <property type="entry name" value="NAD(P)-binding Rossmann-like Domain"/>
    <property type="match status" value="1"/>
</dbReference>
<evidence type="ECO:0000256" key="3">
    <source>
        <dbReference type="ARBA" id="ARBA00015173"/>
    </source>
</evidence>
<comment type="catalytic activity">
    <reaction evidence="9">
        <text>(S)-cystathionine ketimine + NADPH + 2 H(+) = (3R,5S)-2,3,5,6,7-pentahydro-1,4-thiazepine-3,5-dicarboxylate + NADP(+)</text>
        <dbReference type="Rhea" id="RHEA:68036"/>
        <dbReference type="ChEBI" id="CHEBI:15378"/>
        <dbReference type="ChEBI" id="CHEBI:57783"/>
        <dbReference type="ChEBI" id="CHEBI:58349"/>
        <dbReference type="ChEBI" id="CHEBI:176808"/>
        <dbReference type="ChEBI" id="CHEBI:176810"/>
    </reaction>
    <physiologicalReaction direction="left-to-right" evidence="9">
        <dbReference type="Rhea" id="RHEA:68037"/>
    </physiologicalReaction>
</comment>
<dbReference type="PIRSF" id="PIRSF001439">
    <property type="entry name" value="CryM"/>
    <property type="match status" value="1"/>
</dbReference>
<comment type="catalytic activity">
    <reaction evidence="5">
        <text>L-pipecolate + NAD(+) = Delta(1)-piperideine-2-carboxylate + NADH + H(+)</text>
        <dbReference type="Rhea" id="RHEA:30807"/>
        <dbReference type="ChEBI" id="CHEBI:15378"/>
        <dbReference type="ChEBI" id="CHEBI:57540"/>
        <dbReference type="ChEBI" id="CHEBI:57945"/>
        <dbReference type="ChEBI" id="CHEBI:61185"/>
        <dbReference type="ChEBI" id="CHEBI:77631"/>
        <dbReference type="EC" id="1.5.1.1"/>
    </reaction>
    <physiologicalReaction direction="right-to-left" evidence="5">
        <dbReference type="Rhea" id="RHEA:30809"/>
    </physiologicalReaction>
</comment>
<proteinExistence type="inferred from homology"/>
<dbReference type="AlphaFoldDB" id="A0A813WJI6"/>
<organism evidence="18 20">
    <name type="scientific">Adineta ricciae</name>
    <name type="common">Rotifer</name>
    <dbReference type="NCBI Taxonomy" id="249248"/>
    <lineage>
        <taxon>Eukaryota</taxon>
        <taxon>Metazoa</taxon>
        <taxon>Spiralia</taxon>
        <taxon>Gnathifera</taxon>
        <taxon>Rotifera</taxon>
        <taxon>Eurotatoria</taxon>
        <taxon>Bdelloidea</taxon>
        <taxon>Adinetida</taxon>
        <taxon>Adinetidae</taxon>
        <taxon>Adineta</taxon>
    </lineage>
</organism>
<dbReference type="PANTHER" id="PTHR13812">
    <property type="entry name" value="KETIMINE REDUCTASE MU-CRYSTALLIN"/>
    <property type="match status" value="1"/>
</dbReference>
<dbReference type="Pfam" id="PF02423">
    <property type="entry name" value="OCD_Mu_crystall"/>
    <property type="match status" value="1"/>
</dbReference>